<dbReference type="RefSeq" id="WP_118155396.1">
    <property type="nucleotide sequence ID" value="NZ_QSAV01000084.1"/>
</dbReference>
<dbReference type="Gene3D" id="1.10.10.10">
    <property type="entry name" value="Winged helix-like DNA-binding domain superfamily/Winged helix DNA-binding domain"/>
    <property type="match status" value="1"/>
</dbReference>
<feature type="domain" description="Initiator Rep protein WH1" evidence="2">
    <location>
        <begin position="18"/>
        <end position="171"/>
    </location>
</feature>
<evidence type="ECO:0000259" key="2">
    <source>
        <dbReference type="Pfam" id="PF01051"/>
    </source>
</evidence>
<dbReference type="InterPro" id="IPR036388">
    <property type="entry name" value="WH-like_DNA-bd_sf"/>
</dbReference>
<comment type="caution">
    <text evidence="3">The sequence shown here is derived from an EMBL/GenBank/DDBJ whole genome shotgun (WGS) entry which is preliminary data.</text>
</comment>
<accession>A0AA92U8J3</accession>
<reference evidence="3 4" key="1">
    <citation type="submission" date="2018-08" db="EMBL/GenBank/DDBJ databases">
        <title>A genome reference for cultivated species of the human gut microbiota.</title>
        <authorList>
            <person name="Zou Y."/>
            <person name="Xue W."/>
            <person name="Luo G."/>
        </authorList>
    </citation>
    <scope>NUCLEOTIDE SEQUENCE [LARGE SCALE GENOMIC DNA]</scope>
    <source>
        <strain evidence="3 4">AF10-17</strain>
    </source>
</reference>
<dbReference type="InterPro" id="IPR036390">
    <property type="entry name" value="WH_DNA-bd_sf"/>
</dbReference>
<evidence type="ECO:0000313" key="3">
    <source>
        <dbReference type="EMBL" id="RGW73622.1"/>
    </source>
</evidence>
<protein>
    <submittedName>
        <fullName evidence="3">Replication initiation protein</fullName>
    </submittedName>
</protein>
<dbReference type="AlphaFoldDB" id="A0AA92U8J3"/>
<evidence type="ECO:0000256" key="1">
    <source>
        <dbReference type="ARBA" id="ARBA00038283"/>
    </source>
</evidence>
<proteinExistence type="inferred from homology"/>
<dbReference type="Pfam" id="PF01051">
    <property type="entry name" value="Rep3_N"/>
    <property type="match status" value="1"/>
</dbReference>
<name>A0AA92U8J3_9BACT</name>
<dbReference type="GO" id="GO:0006270">
    <property type="term" value="P:DNA replication initiation"/>
    <property type="evidence" value="ECO:0007669"/>
    <property type="project" value="InterPro"/>
</dbReference>
<dbReference type="EMBL" id="QSAV01000084">
    <property type="protein sequence ID" value="RGW73622.1"/>
    <property type="molecule type" value="Genomic_DNA"/>
</dbReference>
<dbReference type="InterPro" id="IPR000525">
    <property type="entry name" value="Initiator_Rep_WH1"/>
</dbReference>
<dbReference type="Proteomes" id="UP000285776">
    <property type="component" value="Unassembled WGS sequence"/>
</dbReference>
<evidence type="ECO:0000313" key="4">
    <source>
        <dbReference type="Proteomes" id="UP000285776"/>
    </source>
</evidence>
<gene>
    <name evidence="3" type="ORF">DWV53_14870</name>
</gene>
<organism evidence="3 4">
    <name type="scientific">Segatella copri</name>
    <dbReference type="NCBI Taxonomy" id="165179"/>
    <lineage>
        <taxon>Bacteria</taxon>
        <taxon>Pseudomonadati</taxon>
        <taxon>Bacteroidota</taxon>
        <taxon>Bacteroidia</taxon>
        <taxon>Bacteroidales</taxon>
        <taxon>Prevotellaceae</taxon>
        <taxon>Segatella</taxon>
    </lineage>
</organism>
<dbReference type="SUPFAM" id="SSF46785">
    <property type="entry name" value="Winged helix' DNA-binding domain"/>
    <property type="match status" value="1"/>
</dbReference>
<dbReference type="Pfam" id="PF21205">
    <property type="entry name" value="Rep3_C"/>
    <property type="match status" value="1"/>
</dbReference>
<comment type="similarity">
    <text evidence="1">Belongs to the initiator RepB protein family.</text>
</comment>
<dbReference type="GO" id="GO:0003887">
    <property type="term" value="F:DNA-directed DNA polymerase activity"/>
    <property type="evidence" value="ECO:0007669"/>
    <property type="project" value="InterPro"/>
</dbReference>
<sequence length="352" mass="41508">MAEEKKEIIKIPSYQMETKNLTLSKYDYSEVQQNVITLIQEQLKEYMTKDAKEAAVRIDSMGEPYITIDCNEASRRKSKDYVIQEIEKMFLKPISFRWRHESWGKDIKTICPIVTAIHDVKSTSLVKVNYNRWAIPFLIWYGKGIGGTIYDKTIALTINGKYTKRIYKLICSYRDQNKYEYELDKFREDFAIPKSYNTTRIKENILDKAKEDIDNSNSEVKFDYEFKMTKEGKKKAKATAIIFKIQWKKTRENLNEQENKVYYDAYTKVSRLDVEPSKVVGICDLLMDKNLLQLVIEKYNFYDDLVASGARMQNGQPYTFAILKNVMKKLIREELEKQGVDPRQIAYLYPKK</sequence>